<keyword evidence="4" id="KW-0479">Metal-binding</keyword>
<dbReference type="InterPro" id="IPR008949">
    <property type="entry name" value="Isoprenoid_synthase_dom_sf"/>
</dbReference>
<evidence type="ECO:0000256" key="2">
    <source>
        <dbReference type="ARBA" id="ARBA00006706"/>
    </source>
</evidence>
<dbReference type="EMBL" id="SOBK01000004">
    <property type="protein sequence ID" value="TDT89039.1"/>
    <property type="molecule type" value="Genomic_DNA"/>
</dbReference>
<dbReference type="Proteomes" id="UP000055611">
    <property type="component" value="Chromosome"/>
</dbReference>
<dbReference type="CDD" id="cd00685">
    <property type="entry name" value="Trans_IPPS_HT"/>
    <property type="match status" value="1"/>
</dbReference>
<evidence type="ECO:0000256" key="6">
    <source>
        <dbReference type="RuleBase" id="RU004466"/>
    </source>
</evidence>
<keyword evidence="5" id="KW-0460">Magnesium</keyword>
<reference evidence="8 10" key="2">
    <citation type="submission" date="2019-03" db="EMBL/GenBank/DDBJ databases">
        <title>Genomic Encyclopedia of Type Strains, Phase IV (KMG-IV): sequencing the most valuable type-strain genomes for metagenomic binning, comparative biology and taxonomic classification.</title>
        <authorList>
            <person name="Goeker M."/>
        </authorList>
    </citation>
    <scope>NUCLEOTIDE SEQUENCE [LARGE SCALE GENOMIC DNA]</scope>
    <source>
        <strain evidence="8 10">DSM 101483</strain>
    </source>
</reference>
<dbReference type="EMBL" id="CP014206">
    <property type="protein sequence ID" value="AMK10555.1"/>
    <property type="molecule type" value="Genomic_DNA"/>
</dbReference>
<dbReference type="Pfam" id="PF00348">
    <property type="entry name" value="polyprenyl_synt"/>
    <property type="match status" value="1"/>
</dbReference>
<dbReference type="PROSITE" id="PS00723">
    <property type="entry name" value="POLYPRENYL_SYNTHASE_1"/>
    <property type="match status" value="1"/>
</dbReference>
<dbReference type="PANTHER" id="PTHR12001">
    <property type="entry name" value="GERANYLGERANYL PYROPHOSPHATE SYNTHASE"/>
    <property type="match status" value="1"/>
</dbReference>
<dbReference type="OrthoDB" id="9805316at2"/>
<dbReference type="RefSeq" id="WP_066801222.1">
    <property type="nucleotide sequence ID" value="NZ_CP014206.1"/>
</dbReference>
<dbReference type="AlphaFoldDB" id="A0A126QM99"/>
<sequence>MDELLRYFQRELPAINDFLDKEADQLNGLVRDVAKHILGSGGKRIRPMLTLLFARAFGYAKDDHHAMACALELLHSATLLHDDYLDDAELRRGRDAAHLVFGRTETILAGDALLALANEMGARYGNPRLSWLLAKGIMETAAGEIEEIEFSRNPSLDRETYMGIIIGKTARLIECACRCGAALAGATPEQEDAAGDYGLNLGIAFQLVDDALDYASPTSETGKPEGGDLKEGKVTLPLILLMEEGDEAGAEALLEALKDGSLSDGQCADILEQVREGRYSERTREEAAFYVEEAKSRLDGLGTGEEVTVLRQAADFVLTRTK</sequence>
<dbReference type="SFLD" id="SFLDG01017">
    <property type="entry name" value="Polyprenyl_Transferase_Like"/>
    <property type="match status" value="1"/>
</dbReference>
<proteinExistence type="inferred from homology"/>
<dbReference type="InterPro" id="IPR033749">
    <property type="entry name" value="Polyprenyl_synt_CS"/>
</dbReference>
<evidence type="ECO:0000256" key="3">
    <source>
        <dbReference type="ARBA" id="ARBA00022679"/>
    </source>
</evidence>
<dbReference type="KEGG" id="dej:AWY79_05200"/>
<dbReference type="PANTHER" id="PTHR12001:SF69">
    <property type="entry name" value="ALL TRANS-POLYPRENYL-DIPHOSPHATE SYNTHASE PDSS1"/>
    <property type="match status" value="1"/>
</dbReference>
<evidence type="ECO:0000313" key="8">
    <source>
        <dbReference type="EMBL" id="TDT89039.1"/>
    </source>
</evidence>
<dbReference type="Proteomes" id="UP000295506">
    <property type="component" value="Unassembled WGS sequence"/>
</dbReference>
<gene>
    <name evidence="7" type="ORF">AWY79_05200</name>
    <name evidence="8" type="ORF">EDC59_10432</name>
</gene>
<dbReference type="GO" id="GO:0046872">
    <property type="term" value="F:metal ion binding"/>
    <property type="evidence" value="ECO:0007669"/>
    <property type="project" value="UniProtKB-KW"/>
</dbReference>
<evidence type="ECO:0000313" key="9">
    <source>
        <dbReference type="Proteomes" id="UP000055611"/>
    </source>
</evidence>
<evidence type="ECO:0000256" key="4">
    <source>
        <dbReference type="ARBA" id="ARBA00022723"/>
    </source>
</evidence>
<evidence type="ECO:0000256" key="5">
    <source>
        <dbReference type="ARBA" id="ARBA00022842"/>
    </source>
</evidence>
<dbReference type="SFLD" id="SFLDS00005">
    <property type="entry name" value="Isoprenoid_Synthase_Type_I"/>
    <property type="match status" value="1"/>
</dbReference>
<dbReference type="GO" id="GO:0004659">
    <property type="term" value="F:prenyltransferase activity"/>
    <property type="evidence" value="ECO:0007669"/>
    <property type="project" value="InterPro"/>
</dbReference>
<reference evidence="7 9" key="1">
    <citation type="journal article" date="2016" name="Front. Microbiol.">
        <title>Genome Sequence of the Piezophilic, Mesophilic Sulfate-Reducing Bacterium Desulfovibrio indicus J2T.</title>
        <authorList>
            <person name="Cao J."/>
            <person name="Maignien L."/>
            <person name="Shao Z."/>
            <person name="Alain K."/>
            <person name="Jebbar M."/>
        </authorList>
    </citation>
    <scope>NUCLEOTIDE SEQUENCE [LARGE SCALE GENOMIC DNA]</scope>
    <source>
        <strain evidence="7 9">J2</strain>
    </source>
</reference>
<comment type="cofactor">
    <cofactor evidence="1">
        <name>Mg(2+)</name>
        <dbReference type="ChEBI" id="CHEBI:18420"/>
    </cofactor>
</comment>
<accession>A0A126QM99</accession>
<dbReference type="GO" id="GO:0008299">
    <property type="term" value="P:isoprenoid biosynthetic process"/>
    <property type="evidence" value="ECO:0007669"/>
    <property type="project" value="InterPro"/>
</dbReference>
<keyword evidence="3 6" id="KW-0808">Transferase</keyword>
<dbReference type="SUPFAM" id="SSF48576">
    <property type="entry name" value="Terpenoid synthases"/>
    <property type="match status" value="1"/>
</dbReference>
<protein>
    <submittedName>
        <fullName evidence="8">Octaprenyl-diphosphate synthase</fullName>
    </submittedName>
</protein>
<comment type="similarity">
    <text evidence="2 6">Belongs to the FPP/GGPP synthase family.</text>
</comment>
<organism evidence="8 10">
    <name type="scientific">Pseudodesulfovibrio indicus</name>
    <dbReference type="NCBI Taxonomy" id="1716143"/>
    <lineage>
        <taxon>Bacteria</taxon>
        <taxon>Pseudomonadati</taxon>
        <taxon>Thermodesulfobacteriota</taxon>
        <taxon>Desulfovibrionia</taxon>
        <taxon>Desulfovibrionales</taxon>
        <taxon>Desulfovibrionaceae</taxon>
    </lineage>
</organism>
<evidence type="ECO:0000313" key="7">
    <source>
        <dbReference type="EMBL" id="AMK10555.1"/>
    </source>
</evidence>
<evidence type="ECO:0000256" key="1">
    <source>
        <dbReference type="ARBA" id="ARBA00001946"/>
    </source>
</evidence>
<dbReference type="InterPro" id="IPR000092">
    <property type="entry name" value="Polyprenyl_synt"/>
</dbReference>
<name>A0A126QM99_9BACT</name>
<dbReference type="Gene3D" id="1.10.600.10">
    <property type="entry name" value="Farnesyl Diphosphate Synthase"/>
    <property type="match status" value="1"/>
</dbReference>
<evidence type="ECO:0000313" key="10">
    <source>
        <dbReference type="Proteomes" id="UP000295506"/>
    </source>
</evidence>
<keyword evidence="9" id="KW-1185">Reference proteome</keyword>